<evidence type="ECO:0000313" key="2">
    <source>
        <dbReference type="EMBL" id="MDQ9169921.1"/>
    </source>
</evidence>
<accession>A0ABU1BNB2</accession>
<dbReference type="RefSeq" id="WP_338435843.1">
    <property type="nucleotide sequence ID" value="NZ_JAUYVH010000002.1"/>
</dbReference>
<gene>
    <name evidence="2" type="ORF">Q8A64_05790</name>
</gene>
<comment type="caution">
    <text evidence="2">The sequence shown here is derived from an EMBL/GenBank/DDBJ whole genome shotgun (WGS) entry which is preliminary data.</text>
</comment>
<dbReference type="EMBL" id="JAUYVH010000002">
    <property type="protein sequence ID" value="MDQ9169921.1"/>
    <property type="molecule type" value="Genomic_DNA"/>
</dbReference>
<proteinExistence type="predicted"/>
<feature type="compositionally biased region" description="Polar residues" evidence="1">
    <location>
        <begin position="42"/>
        <end position="52"/>
    </location>
</feature>
<name>A0ABU1BNB2_9BURK</name>
<evidence type="ECO:0000256" key="1">
    <source>
        <dbReference type="SAM" id="MobiDB-lite"/>
    </source>
</evidence>
<feature type="region of interest" description="Disordered" evidence="1">
    <location>
        <begin position="21"/>
        <end position="58"/>
    </location>
</feature>
<sequence length="146" mass="16389">MNSFSRDAGIPILTEIISPAATNAFPDTDVAPPFDVEPQPPEQTANPPASQEPQDHQAFEEEAIARLSDEEWHRLERRIRERILSQVLARIDAMLEQRIRDSLADVLQIALEGLTEQIRAGLHHSLDDIISCAVSQEITRMQSSKK</sequence>
<evidence type="ECO:0000313" key="3">
    <source>
        <dbReference type="Proteomes" id="UP001225596"/>
    </source>
</evidence>
<keyword evidence="3" id="KW-1185">Reference proteome</keyword>
<organism evidence="2 3">
    <name type="scientific">Keguizhuia sedimenti</name>
    <dbReference type="NCBI Taxonomy" id="3064264"/>
    <lineage>
        <taxon>Bacteria</taxon>
        <taxon>Pseudomonadati</taxon>
        <taxon>Pseudomonadota</taxon>
        <taxon>Betaproteobacteria</taxon>
        <taxon>Burkholderiales</taxon>
        <taxon>Oxalobacteraceae</taxon>
        <taxon>Keguizhuia</taxon>
    </lineage>
</organism>
<reference evidence="2 3" key="1">
    <citation type="submission" date="2023-08" db="EMBL/GenBank/DDBJ databases">
        <title>Oxalobacteraceae gen .nov., isolated from river sludge outside the plant.</title>
        <authorList>
            <person name="Zhao S.Y."/>
        </authorList>
    </citation>
    <scope>NUCLEOTIDE SEQUENCE [LARGE SCALE GENOMIC DNA]</scope>
    <source>
        <strain evidence="2 3">R-40</strain>
    </source>
</reference>
<protein>
    <submittedName>
        <fullName evidence="2">Uncharacterized protein</fullName>
    </submittedName>
</protein>
<dbReference type="Proteomes" id="UP001225596">
    <property type="component" value="Unassembled WGS sequence"/>
</dbReference>